<dbReference type="PANTHER" id="PTHR43747:SF5">
    <property type="entry name" value="FAD-BINDING DOMAIN-CONTAINING PROTEIN"/>
    <property type="match status" value="1"/>
</dbReference>
<accession>A0A550CER8</accession>
<dbReference type="EMBL" id="VDMD01000010">
    <property type="protein sequence ID" value="TRM63298.1"/>
    <property type="molecule type" value="Genomic_DNA"/>
</dbReference>
<name>A0A550CER8_9AGAR</name>
<sequence>MAVDAESTIPASTKVLVIGGGPAGSYAAAVLAREGFEVTVLERDHFPRYHIGESMLPSLRSFLRFIDAEDKVAACGFTVKRGAAVKLHQNKREGYTDFCKPNPDNWSWNVVRSEFDEVLLRHAASCGAKVFEGIRVDALLFQSPVDAANLQAAHPIAAQWTRPADGSNGILDFDWLIDASGRNGLMSTKYLKSRTFNPNLKNVAQWGYWRGGGTYMPGTERHNAPFFEALTDESGWAWYIPLHDGTVSVGIVKAEDHNRRKKADVRATGVEDVARAHYLRELERVPHLRRLLGDAEFAEDKGGIRAAGDYSYNSKAYGGVNWRLAGDAASFIDPFFSSGIHLALTGGLSAASTIAAAIRGDCTAKQGADFHHSKVGTAFTRFLFVVLGIYKQIKAQEEPVMFDVDEDNFDRAFQFLRPVIQGAVDTDSGVSEHELQATMTFCQNIFSDTQSARARDKVDALVKSGVASDVTRVDELAEGDEEVRNLLLRVNARKALHDMYECQQYFGSEVLGGFCVRMKRGSLGLVRAY</sequence>
<dbReference type="InterPro" id="IPR036188">
    <property type="entry name" value="FAD/NAD-bd_sf"/>
</dbReference>
<evidence type="ECO:0000313" key="5">
    <source>
        <dbReference type="EMBL" id="TRM63298.1"/>
    </source>
</evidence>
<evidence type="ECO:0000256" key="2">
    <source>
        <dbReference type="ARBA" id="ARBA00023002"/>
    </source>
</evidence>
<evidence type="ECO:0000256" key="4">
    <source>
        <dbReference type="ARBA" id="ARBA00049364"/>
    </source>
</evidence>
<gene>
    <name evidence="5" type="ORF">BD626DRAFT_36172</name>
</gene>
<keyword evidence="3" id="KW-0503">Monooxygenase</keyword>
<dbReference type="SUPFAM" id="SSF51905">
    <property type="entry name" value="FAD/NAD(P)-binding domain"/>
    <property type="match status" value="1"/>
</dbReference>
<comment type="caution">
    <text evidence="5">The sequence shown here is derived from an EMBL/GenBank/DDBJ whole genome shotgun (WGS) entry which is preliminary data.</text>
</comment>
<dbReference type="AlphaFoldDB" id="A0A550CER8"/>
<evidence type="ECO:0008006" key="7">
    <source>
        <dbReference type="Google" id="ProtNLM"/>
    </source>
</evidence>
<dbReference type="OrthoDB" id="3340390at2759"/>
<comment type="similarity">
    <text evidence="1">Belongs to the flavin-dependent halogenase family.</text>
</comment>
<comment type="catalytic activity">
    <reaction evidence="4">
        <text>melleolide F + FADH2 + chloride + O2 = 6'-chloromelleolide F + FAD + 2 H2O + H(+)</text>
        <dbReference type="Rhea" id="RHEA:67160"/>
        <dbReference type="ChEBI" id="CHEBI:15377"/>
        <dbReference type="ChEBI" id="CHEBI:15378"/>
        <dbReference type="ChEBI" id="CHEBI:15379"/>
        <dbReference type="ChEBI" id="CHEBI:17996"/>
        <dbReference type="ChEBI" id="CHEBI:57692"/>
        <dbReference type="ChEBI" id="CHEBI:58307"/>
        <dbReference type="ChEBI" id="CHEBI:167712"/>
        <dbReference type="ChEBI" id="CHEBI:167713"/>
    </reaction>
    <physiologicalReaction direction="left-to-right" evidence="4">
        <dbReference type="Rhea" id="RHEA:67161"/>
    </physiologicalReaction>
</comment>
<evidence type="ECO:0000256" key="1">
    <source>
        <dbReference type="ARBA" id="ARBA00005706"/>
    </source>
</evidence>
<keyword evidence="6" id="KW-1185">Reference proteome</keyword>
<evidence type="ECO:0000313" key="6">
    <source>
        <dbReference type="Proteomes" id="UP000320762"/>
    </source>
</evidence>
<dbReference type="InterPro" id="IPR006905">
    <property type="entry name" value="Flavin_halogenase"/>
</dbReference>
<dbReference type="GO" id="GO:0044550">
    <property type="term" value="P:secondary metabolite biosynthetic process"/>
    <property type="evidence" value="ECO:0007669"/>
    <property type="project" value="UniProtKB-ARBA"/>
</dbReference>
<dbReference type="GO" id="GO:0140907">
    <property type="term" value="F:flavin-dependent halogenase activity"/>
    <property type="evidence" value="ECO:0007669"/>
    <property type="project" value="UniProtKB-ARBA"/>
</dbReference>
<proteinExistence type="inferred from homology"/>
<organism evidence="5 6">
    <name type="scientific">Schizophyllum amplum</name>
    <dbReference type="NCBI Taxonomy" id="97359"/>
    <lineage>
        <taxon>Eukaryota</taxon>
        <taxon>Fungi</taxon>
        <taxon>Dikarya</taxon>
        <taxon>Basidiomycota</taxon>
        <taxon>Agaricomycotina</taxon>
        <taxon>Agaricomycetes</taxon>
        <taxon>Agaricomycetidae</taxon>
        <taxon>Agaricales</taxon>
        <taxon>Schizophyllaceae</taxon>
        <taxon>Schizophyllum</taxon>
    </lineage>
</organism>
<protein>
    <recommendedName>
        <fullName evidence="7">Halogenase</fullName>
    </recommendedName>
</protein>
<dbReference type="PANTHER" id="PTHR43747">
    <property type="entry name" value="FAD-BINDING PROTEIN"/>
    <property type="match status" value="1"/>
</dbReference>
<keyword evidence="2" id="KW-0560">Oxidoreductase</keyword>
<dbReference type="Proteomes" id="UP000320762">
    <property type="component" value="Unassembled WGS sequence"/>
</dbReference>
<dbReference type="InterPro" id="IPR050816">
    <property type="entry name" value="Flavin-dep_Halogenase_NPB"/>
</dbReference>
<dbReference type="GO" id="GO:0004497">
    <property type="term" value="F:monooxygenase activity"/>
    <property type="evidence" value="ECO:0007669"/>
    <property type="project" value="UniProtKB-KW"/>
</dbReference>
<evidence type="ECO:0000256" key="3">
    <source>
        <dbReference type="ARBA" id="ARBA00023033"/>
    </source>
</evidence>
<reference evidence="5 6" key="1">
    <citation type="journal article" date="2019" name="New Phytol.">
        <title>Comparative genomics reveals unique wood-decay strategies and fruiting body development in the Schizophyllaceae.</title>
        <authorList>
            <person name="Almasi E."/>
            <person name="Sahu N."/>
            <person name="Krizsan K."/>
            <person name="Balint B."/>
            <person name="Kovacs G.M."/>
            <person name="Kiss B."/>
            <person name="Cseklye J."/>
            <person name="Drula E."/>
            <person name="Henrissat B."/>
            <person name="Nagy I."/>
            <person name="Chovatia M."/>
            <person name="Adam C."/>
            <person name="LaButti K."/>
            <person name="Lipzen A."/>
            <person name="Riley R."/>
            <person name="Grigoriev I.V."/>
            <person name="Nagy L.G."/>
        </authorList>
    </citation>
    <scope>NUCLEOTIDE SEQUENCE [LARGE SCALE GENOMIC DNA]</scope>
    <source>
        <strain evidence="5 6">NL-1724</strain>
    </source>
</reference>
<dbReference type="Gene3D" id="3.50.50.60">
    <property type="entry name" value="FAD/NAD(P)-binding domain"/>
    <property type="match status" value="1"/>
</dbReference>
<dbReference type="Pfam" id="PF04820">
    <property type="entry name" value="Trp_halogenase"/>
    <property type="match status" value="2"/>
</dbReference>
<dbReference type="PRINTS" id="PR00420">
    <property type="entry name" value="RNGMNOXGNASE"/>
</dbReference>